<feature type="non-terminal residue" evidence="7">
    <location>
        <position position="1"/>
    </location>
</feature>
<organism evidence="7 8">
    <name type="scientific">Cucurbita argyrosperma subsp. sororia</name>
    <dbReference type="NCBI Taxonomy" id="37648"/>
    <lineage>
        <taxon>Eukaryota</taxon>
        <taxon>Viridiplantae</taxon>
        <taxon>Streptophyta</taxon>
        <taxon>Embryophyta</taxon>
        <taxon>Tracheophyta</taxon>
        <taxon>Spermatophyta</taxon>
        <taxon>Magnoliopsida</taxon>
        <taxon>eudicotyledons</taxon>
        <taxon>Gunneridae</taxon>
        <taxon>Pentapetalae</taxon>
        <taxon>rosids</taxon>
        <taxon>fabids</taxon>
        <taxon>Cucurbitales</taxon>
        <taxon>Cucurbitaceae</taxon>
        <taxon>Cucurbiteae</taxon>
        <taxon>Cucurbita</taxon>
    </lineage>
</organism>
<evidence type="ECO:0000313" key="7">
    <source>
        <dbReference type="EMBL" id="KAG6604194.1"/>
    </source>
</evidence>
<proteinExistence type="predicted"/>
<dbReference type="GO" id="GO:0007005">
    <property type="term" value="P:mitochondrion organization"/>
    <property type="evidence" value="ECO:0007669"/>
    <property type="project" value="InterPro"/>
</dbReference>
<feature type="domain" description="HTH myb-type" evidence="6">
    <location>
        <begin position="242"/>
        <end position="302"/>
    </location>
</feature>
<dbReference type="FunFam" id="1.10.10.60:FF:000007">
    <property type="entry name" value="Two-component response regulator"/>
    <property type="match status" value="1"/>
</dbReference>
<feature type="region of interest" description="Disordered" evidence="5">
    <location>
        <begin position="302"/>
        <end position="387"/>
    </location>
</feature>
<evidence type="ECO:0000256" key="5">
    <source>
        <dbReference type="SAM" id="MobiDB-lite"/>
    </source>
</evidence>
<evidence type="ECO:0000313" key="8">
    <source>
        <dbReference type="Proteomes" id="UP000685013"/>
    </source>
</evidence>
<dbReference type="GO" id="GO:0005737">
    <property type="term" value="C:cytoplasm"/>
    <property type="evidence" value="ECO:0007669"/>
    <property type="project" value="TreeGrafter"/>
</dbReference>
<comment type="caution">
    <text evidence="7">The sequence shown here is derived from an EMBL/GenBank/DDBJ whole genome shotgun (WGS) entry which is preliminary data.</text>
</comment>
<dbReference type="PROSITE" id="PS51294">
    <property type="entry name" value="HTH_MYB"/>
    <property type="match status" value="1"/>
</dbReference>
<feature type="compositionally biased region" description="Basic residues" evidence="5">
    <location>
        <begin position="370"/>
        <end position="386"/>
    </location>
</feature>
<dbReference type="InterPro" id="IPR006447">
    <property type="entry name" value="Myb_dom_plants"/>
</dbReference>
<keyword evidence="8" id="KW-1185">Reference proteome</keyword>
<dbReference type="EMBL" id="JAGKQH010000003">
    <property type="protein sequence ID" value="KAG6604194.1"/>
    <property type="molecule type" value="Genomic_DNA"/>
</dbReference>
<dbReference type="InterPro" id="IPR049942">
    <property type="entry name" value="DML1/Misato"/>
</dbReference>
<reference evidence="7 8" key="1">
    <citation type="journal article" date="2021" name="Hortic Res">
        <title>The domestication of Cucurbita argyrosperma as revealed by the genome of its wild relative.</title>
        <authorList>
            <person name="Barrera-Redondo J."/>
            <person name="Sanchez-de la Vega G."/>
            <person name="Aguirre-Liguori J.A."/>
            <person name="Castellanos-Morales G."/>
            <person name="Gutierrez-Guerrero Y.T."/>
            <person name="Aguirre-Dugua X."/>
            <person name="Aguirre-Planter E."/>
            <person name="Tenaillon M.I."/>
            <person name="Lira-Saade R."/>
            <person name="Eguiarte L.E."/>
        </authorList>
    </citation>
    <scope>NUCLEOTIDE SEQUENCE [LARGE SCALE GENOMIC DNA]</scope>
    <source>
        <strain evidence="7">JBR-2021</strain>
    </source>
</reference>
<dbReference type="PANTHER" id="PTHR13391:SF0">
    <property type="entry name" value="PROTEIN MISATO HOMOLOG 1"/>
    <property type="match status" value="1"/>
</dbReference>
<sequence length="961" mass="106050">MEPSLDLSLDSLPKTVPQILLQLSSISDSFTKRTTLDDYVKRLEDEMRKIDAFKRELPLCVLLLQDAILKLKEEVLQLQSVKELPVIEEFMPLKGSSDQADGENERRKWLSSAQLWNTNFNFVDDDISNAKSNMNLDGDEDDRSVPQTQIEHWDCEKRRRAFELFKDQSNFVKRSKKEDMAVSEVPKLTLMTTISDPFPVNVNLTVKNGRVSGRSGRAAVSGSSSPAVQINGQTKLSQQQQTIRKQRRCWSPGLHRRFIDALHRLGGSQVATPKQIKELMQVDGLTNDEVKSHLQKYRLHVRKLGPQEGSSGEGWIPGEHDGEHHSKTSGTQAGSPDGPLQGGGSGKALSITEGESMEGEEDAKSDGHSWKGRIQKHGDVHHRGRGSKLTGTMREVVTVQVGEFANFVGSHFWNFQDELIGLAADPLGDAVFKHQHLNMDVLYRSGETQQGVLTYTPRLVSVGFKGGLGSVSARGTLYNDDADTPSNIVTWRGNVATQHTESRKKNLFLQSLSEEEQENVVSGQSSGRGEIEDKDIVECLEKDVTFWTDFSKVHFHPQSLYQLNGLWMDVQEFDNYGIGKESLSWGSQGEEIDERLRFFVEECDHIQGFQFIVDDSGGFSAIAGDFLESVADEYSNTPVLLYSVRSPSSSNMLHENKKQIVSRNLHDAVSFARLSSFCQLYVPVGLPSLSRSKATTHLCIDDQKPYHCSAVYAAALHSIGLPLRMEAHGATTDSNYVSGAVHINDLVRMLAGQGRQNMVAILDVAMPAPSVFGKHLGQSFLENLQPLTPEVTEDAEDLQALEYMAVHGVFGSGGDRASVSEVKDEICAAYEGEAVKPKHCHLSTAQCPLPIPLPFPSIFGNLISQHGQLLTTPISGALSRGSLDVHSIPIAARLRSSSAILPFLERRLTNLLRHGTVQGSSASPLLRSWGFGREEVEDMGESLSKMVLALNPHSLSSSDSD</sequence>
<dbReference type="PANTHER" id="PTHR13391">
    <property type="entry name" value="MITOCHONDRIAL DISTRIBUTION REGULATOR MISATO"/>
    <property type="match status" value="1"/>
</dbReference>
<evidence type="ECO:0000256" key="1">
    <source>
        <dbReference type="ARBA" id="ARBA00004123"/>
    </source>
</evidence>
<accession>A0AAV6NWW4</accession>
<evidence type="ECO:0000256" key="4">
    <source>
        <dbReference type="ARBA" id="ARBA00023242"/>
    </source>
</evidence>
<gene>
    <name evidence="7" type="primary">Msto1</name>
    <name evidence="7" type="ORF">SDJN03_04803</name>
</gene>
<dbReference type="GO" id="GO:0003677">
    <property type="term" value="F:DNA binding"/>
    <property type="evidence" value="ECO:0007669"/>
    <property type="project" value="InterPro"/>
</dbReference>
<dbReference type="GO" id="GO:0005634">
    <property type="term" value="C:nucleus"/>
    <property type="evidence" value="ECO:0007669"/>
    <property type="project" value="UniProtKB-SubCell"/>
</dbReference>
<dbReference type="CDD" id="cd06060">
    <property type="entry name" value="misato"/>
    <property type="match status" value="1"/>
</dbReference>
<dbReference type="AlphaFoldDB" id="A0AAV6NWW4"/>
<dbReference type="InterPro" id="IPR029209">
    <property type="entry name" value="DML1/Misato_tubulin"/>
</dbReference>
<dbReference type="InterPro" id="IPR017930">
    <property type="entry name" value="Myb_dom"/>
</dbReference>
<name>A0AAV6NWW4_9ROSI</name>
<dbReference type="Pfam" id="PF00249">
    <property type="entry name" value="Myb_DNA-binding"/>
    <property type="match status" value="1"/>
</dbReference>
<dbReference type="InterPro" id="IPR019605">
    <property type="entry name" value="Misato_II_tubulin-like"/>
</dbReference>
<evidence type="ECO:0000256" key="3">
    <source>
        <dbReference type="ARBA" id="ARBA00023163"/>
    </source>
</evidence>
<keyword evidence="4" id="KW-0539">Nucleus</keyword>
<comment type="subcellular location">
    <subcellularLocation>
        <location evidence="1">Nucleus</location>
    </subcellularLocation>
</comment>
<dbReference type="Pfam" id="PF26575">
    <property type="entry name" value="HHO5_N"/>
    <property type="match status" value="1"/>
</dbReference>
<keyword evidence="2" id="KW-0805">Transcription regulation</keyword>
<evidence type="ECO:0000256" key="2">
    <source>
        <dbReference type="ARBA" id="ARBA00023015"/>
    </source>
</evidence>
<protein>
    <submittedName>
        <fullName evidence="7">Protein misato-like 1</fullName>
    </submittedName>
</protein>
<evidence type="ECO:0000259" key="6">
    <source>
        <dbReference type="PROSITE" id="PS51294"/>
    </source>
</evidence>
<dbReference type="InterPro" id="IPR058673">
    <property type="entry name" value="HHO5-like_N"/>
</dbReference>
<dbReference type="Pfam" id="PF14881">
    <property type="entry name" value="Tubulin_3"/>
    <property type="match status" value="1"/>
</dbReference>
<dbReference type="NCBIfam" id="TIGR01557">
    <property type="entry name" value="myb_SHAQKYF"/>
    <property type="match status" value="1"/>
</dbReference>
<dbReference type="Pfam" id="PF10644">
    <property type="entry name" value="Misat_Tub_SegII"/>
    <property type="match status" value="1"/>
</dbReference>
<dbReference type="Proteomes" id="UP000685013">
    <property type="component" value="Chromosome 3"/>
</dbReference>
<keyword evidence="3" id="KW-0804">Transcription</keyword>
<dbReference type="InterPro" id="IPR001005">
    <property type="entry name" value="SANT/Myb"/>
</dbReference>